<evidence type="ECO:0008006" key="3">
    <source>
        <dbReference type="Google" id="ProtNLM"/>
    </source>
</evidence>
<name>A0A4V1WFH8_9FLAO</name>
<dbReference type="EMBL" id="SETE01000004">
    <property type="protein sequence ID" value="RYM33246.1"/>
    <property type="molecule type" value="Genomic_DNA"/>
</dbReference>
<dbReference type="AlphaFoldDB" id="A0A4V1WFH8"/>
<evidence type="ECO:0000313" key="1">
    <source>
        <dbReference type="EMBL" id="RYM33246.1"/>
    </source>
</evidence>
<proteinExistence type="predicted"/>
<organism evidence="1 2">
    <name type="scientific">Brumimicrobium glaciale</name>
    <dbReference type="NCBI Taxonomy" id="200475"/>
    <lineage>
        <taxon>Bacteria</taxon>
        <taxon>Pseudomonadati</taxon>
        <taxon>Bacteroidota</taxon>
        <taxon>Flavobacteriia</taxon>
        <taxon>Flavobacteriales</taxon>
        <taxon>Crocinitomicaceae</taxon>
        <taxon>Brumimicrobium</taxon>
    </lineage>
</organism>
<comment type="caution">
    <text evidence="1">The sequence shown here is derived from an EMBL/GenBank/DDBJ whole genome shotgun (WGS) entry which is preliminary data.</text>
</comment>
<dbReference type="RefSeq" id="WP_130093707.1">
    <property type="nucleotide sequence ID" value="NZ_SETE01000004.1"/>
</dbReference>
<sequence length="491" mass="57401">MEIERKIDQSIEKIFSLQIEQSLEFSNEDHHLSGRELKISKGNNCYNFDGSSPIIAGVQTHKELDFDRSIEYEFSSDSGNYFVSGRDIYLNNIAYSEDNLKILSGSIYSLSNTKSINKNEGLFRRFILPLGNEKINLSDFQKFPVTFSSNGRKSRAFYLLIDVKGIKYYIYQRKFKNENYLFIDSGAKLSEKEFQKICFNIMLTFAFVKGNLHHDQSYILGFETEEMEVVDEISYYSMRVSAITNQPTFTTNIYSIYKDEFENLNETEEKALKEKLYEDIYDFDATTFSKLVELFNDEEKAQRAVILFIHGHHSSLEIRLPNYYVALEAITSLISNKFKSTKERLNPIKDNDIANEIISMTIDNIEKYIKDKNIAKEDINLEIIKRKLDSLNTPPNADKLAEPFNRVGYKLNEEQLKILKKRNSYLHGSFVKYVDEDKVFKEALYVSLRVHFLIAVLILKMTEFEGKIINYSSLWKYMTEKEIIEDRLVKI</sequence>
<dbReference type="OrthoDB" id="1392455at2"/>
<keyword evidence="2" id="KW-1185">Reference proteome</keyword>
<reference evidence="1 2" key="1">
    <citation type="submission" date="2019-02" db="EMBL/GenBank/DDBJ databases">
        <title>Genome sequence of the sea-ice species Brumimicrobium glaciale.</title>
        <authorList>
            <person name="Bowman J.P."/>
        </authorList>
    </citation>
    <scope>NUCLEOTIDE SEQUENCE [LARGE SCALE GENOMIC DNA]</scope>
    <source>
        <strain evidence="1 2">IC156</strain>
    </source>
</reference>
<dbReference type="Proteomes" id="UP000293952">
    <property type="component" value="Unassembled WGS sequence"/>
</dbReference>
<evidence type="ECO:0000313" key="2">
    <source>
        <dbReference type="Proteomes" id="UP000293952"/>
    </source>
</evidence>
<accession>A0A4V1WFH8</accession>
<gene>
    <name evidence="1" type="ORF">ERX46_09880</name>
</gene>
<protein>
    <recommendedName>
        <fullName evidence="3">ApeA N-terminal domain-containing protein</fullName>
    </recommendedName>
</protein>